<evidence type="ECO:0000256" key="1">
    <source>
        <dbReference type="ARBA" id="ARBA00007879"/>
    </source>
</evidence>
<organism evidence="2 3">
    <name type="scientific">Dendrobium thyrsiflorum</name>
    <name type="common">Pinecone-like raceme dendrobium</name>
    <name type="synonym">Orchid</name>
    <dbReference type="NCBI Taxonomy" id="117978"/>
    <lineage>
        <taxon>Eukaryota</taxon>
        <taxon>Viridiplantae</taxon>
        <taxon>Streptophyta</taxon>
        <taxon>Embryophyta</taxon>
        <taxon>Tracheophyta</taxon>
        <taxon>Spermatophyta</taxon>
        <taxon>Magnoliopsida</taxon>
        <taxon>Liliopsida</taxon>
        <taxon>Asparagales</taxon>
        <taxon>Orchidaceae</taxon>
        <taxon>Epidendroideae</taxon>
        <taxon>Malaxideae</taxon>
        <taxon>Dendrobiinae</taxon>
        <taxon>Dendrobium</taxon>
    </lineage>
</organism>
<name>A0ABD0W1U3_DENTH</name>
<dbReference type="EMBL" id="JANQDX010000002">
    <property type="protein sequence ID" value="KAL0927487.1"/>
    <property type="molecule type" value="Genomic_DNA"/>
</dbReference>
<protein>
    <submittedName>
        <fullName evidence="2">Uncharacterized protein</fullName>
    </submittedName>
</protein>
<reference evidence="2 3" key="1">
    <citation type="journal article" date="2024" name="Plant Biotechnol. J.">
        <title>Dendrobium thyrsiflorum genome and its molecular insights into genes involved in important horticultural traits.</title>
        <authorList>
            <person name="Chen B."/>
            <person name="Wang J.Y."/>
            <person name="Zheng P.J."/>
            <person name="Li K.L."/>
            <person name="Liang Y.M."/>
            <person name="Chen X.F."/>
            <person name="Zhang C."/>
            <person name="Zhao X."/>
            <person name="He X."/>
            <person name="Zhang G.Q."/>
            <person name="Liu Z.J."/>
            <person name="Xu Q."/>
        </authorList>
    </citation>
    <scope>NUCLEOTIDE SEQUENCE [LARGE SCALE GENOMIC DNA]</scope>
    <source>
        <strain evidence="2">GZMU011</strain>
    </source>
</reference>
<dbReference type="PANTHER" id="PTHR31447">
    <property type="entry name" value="HYDROXYPROLINE-RICH GLYCOPROTEIN FAMILY PROTEIN-RELATED"/>
    <property type="match status" value="1"/>
</dbReference>
<dbReference type="Proteomes" id="UP001552299">
    <property type="component" value="Unassembled WGS sequence"/>
</dbReference>
<keyword evidence="3" id="KW-1185">Reference proteome</keyword>
<evidence type="ECO:0000313" key="2">
    <source>
        <dbReference type="EMBL" id="KAL0927487.1"/>
    </source>
</evidence>
<dbReference type="Gene3D" id="2.60.120.590">
    <property type="entry name" value="Alpha-ketoglutarate-dependent dioxygenase AlkB-like"/>
    <property type="match status" value="1"/>
</dbReference>
<gene>
    <name evidence="2" type="ORF">M5K25_001659</name>
</gene>
<dbReference type="AlphaFoldDB" id="A0ABD0W1U3"/>
<comment type="caution">
    <text evidence="2">The sequence shown here is derived from an EMBL/GenBank/DDBJ whole genome shotgun (WGS) entry which is preliminary data.</text>
</comment>
<evidence type="ECO:0000313" key="3">
    <source>
        <dbReference type="Proteomes" id="UP001552299"/>
    </source>
</evidence>
<accession>A0ABD0W1U3</accession>
<dbReference type="InterPro" id="IPR037151">
    <property type="entry name" value="AlkB-like_sf"/>
</dbReference>
<proteinExistence type="inferred from homology"/>
<dbReference type="PANTHER" id="PTHR31447:SF1">
    <property type="entry name" value="OS06G0138200 PROTEIN"/>
    <property type="match status" value="1"/>
</dbReference>
<dbReference type="InterPro" id="IPR044842">
    <property type="entry name" value="ALKBH9B/ALKBH10B-like"/>
</dbReference>
<comment type="similarity">
    <text evidence="1">Belongs to the alkB family.</text>
</comment>
<sequence>MICKTAEGIMNLESFSTVSFLSECNIISGHTLKMVGPGEFIGSASITLSITSVLVLNDNGASLVKHCIPTVSCKRIYVTFRKMDKAKRSHNFKLDSDLQNIKSSNLSDASESNHI</sequence>